<dbReference type="Proteomes" id="UP000482487">
    <property type="component" value="Unassembled WGS sequence"/>
</dbReference>
<evidence type="ECO:0000256" key="1">
    <source>
        <dbReference type="SAM" id="SignalP"/>
    </source>
</evidence>
<accession>A0A7C9IU18</accession>
<feature type="chain" id="PRO_5028802696" evidence="1">
    <location>
        <begin position="23"/>
        <end position="67"/>
    </location>
</feature>
<keyword evidence="1" id="KW-0732">Signal</keyword>
<comment type="caution">
    <text evidence="2">The sequence shown here is derived from an EMBL/GenBank/DDBJ whole genome shotgun (WGS) entry which is preliminary data.</text>
</comment>
<dbReference type="EMBL" id="WVUD01000067">
    <property type="protein sequence ID" value="MYL85227.1"/>
    <property type="molecule type" value="Genomic_DNA"/>
</dbReference>
<sequence length="67" mass="7251">MFRFVVIALLAACLLAFRNAYDQDNTAQKALEALTKTLDTTDSGIIRNLPGDGASCRKSRGLPLARP</sequence>
<gene>
    <name evidence="2" type="ORF">GTA51_19195</name>
</gene>
<evidence type="ECO:0000313" key="3">
    <source>
        <dbReference type="Proteomes" id="UP000482487"/>
    </source>
</evidence>
<keyword evidence="3" id="KW-1185">Reference proteome</keyword>
<dbReference type="AlphaFoldDB" id="A0A7C9IU18"/>
<dbReference type="RefSeq" id="WP_160963999.1">
    <property type="nucleotide sequence ID" value="NZ_WVUD01000067.1"/>
</dbReference>
<evidence type="ECO:0000313" key="2">
    <source>
        <dbReference type="EMBL" id="MYL85227.1"/>
    </source>
</evidence>
<protein>
    <submittedName>
        <fullName evidence="2">Uncharacterized protein</fullName>
    </submittedName>
</protein>
<reference evidence="2 3" key="1">
    <citation type="submission" date="2020-01" db="EMBL/GenBank/DDBJ databases">
        <title>Genome sequence of Desulfovibrio aerotolerans DSM 16695(T).</title>
        <authorList>
            <person name="Karnachuk O."/>
            <person name="Avakyan M."/>
            <person name="Mardanov A."/>
            <person name="Kadnikov V."/>
            <person name="Ravin N."/>
        </authorList>
    </citation>
    <scope>NUCLEOTIDE SEQUENCE [LARGE SCALE GENOMIC DNA]</scope>
    <source>
        <strain evidence="2 3">DSM 16695</strain>
    </source>
</reference>
<proteinExistence type="predicted"/>
<feature type="signal peptide" evidence="1">
    <location>
        <begin position="1"/>
        <end position="22"/>
    </location>
</feature>
<name>A0A7C9IU18_9BACT</name>
<organism evidence="2 3">
    <name type="scientific">Solidesulfovibrio aerotolerans</name>
    <dbReference type="NCBI Taxonomy" id="295255"/>
    <lineage>
        <taxon>Bacteria</taxon>
        <taxon>Pseudomonadati</taxon>
        <taxon>Thermodesulfobacteriota</taxon>
        <taxon>Desulfovibrionia</taxon>
        <taxon>Desulfovibrionales</taxon>
        <taxon>Desulfovibrionaceae</taxon>
        <taxon>Solidesulfovibrio</taxon>
    </lineage>
</organism>